<gene>
    <name evidence="2" type="ORF">EDC22_108144</name>
</gene>
<keyword evidence="3" id="KW-1185">Reference proteome</keyword>
<proteinExistence type="predicted"/>
<reference evidence="2 3" key="1">
    <citation type="submission" date="2019-03" db="EMBL/GenBank/DDBJ databases">
        <title>Genomic Encyclopedia of Type Strains, Phase IV (KMG-IV): sequencing the most valuable type-strain genomes for metagenomic binning, comparative biology and taxonomic classification.</title>
        <authorList>
            <person name="Goeker M."/>
        </authorList>
    </citation>
    <scope>NUCLEOTIDE SEQUENCE [LARGE SCALE GENOMIC DNA]</scope>
    <source>
        <strain evidence="2 3">DSM 19345</strain>
    </source>
</reference>
<organism evidence="2 3">
    <name type="scientific">Tepidamorphus gemmatus</name>
    <dbReference type="NCBI Taxonomy" id="747076"/>
    <lineage>
        <taxon>Bacteria</taxon>
        <taxon>Pseudomonadati</taxon>
        <taxon>Pseudomonadota</taxon>
        <taxon>Alphaproteobacteria</taxon>
        <taxon>Hyphomicrobiales</taxon>
        <taxon>Tepidamorphaceae</taxon>
        <taxon>Tepidamorphus</taxon>
    </lineage>
</organism>
<dbReference type="Pfam" id="PF10030">
    <property type="entry name" value="DUF2272"/>
    <property type="match status" value="1"/>
</dbReference>
<dbReference type="AlphaFoldDB" id="A0A4R3M692"/>
<protein>
    <submittedName>
        <fullName evidence="2">Uncharacterized protein DUF2272</fullName>
    </submittedName>
</protein>
<feature type="domain" description="DUF2272" evidence="1">
    <location>
        <begin position="55"/>
        <end position="199"/>
    </location>
</feature>
<sequence length="202" mass="22284">MSKFTSRLRQACLDELTRFANGKEYNDPFAAYVGEYWKAIGINHLDGKTTVGGIRPAWSAAFVSFCVKTAGAGDRFMYTQAHCHYVARAMDAAEKASSSFGYVARRPESYTPRVGDIVCAGRLYAKQYTYDMARMQYVADSFYPSHGDIIVDISDGHAAAVGGNLSDSVQRKRLALTPEGYLEPLTAGGKTYPWIAVLECRM</sequence>
<comment type="caution">
    <text evidence="2">The sequence shown here is derived from an EMBL/GenBank/DDBJ whole genome shotgun (WGS) entry which is preliminary data.</text>
</comment>
<dbReference type="RefSeq" id="WP_132807232.1">
    <property type="nucleotide sequence ID" value="NZ_SMAK01000008.1"/>
</dbReference>
<evidence type="ECO:0000313" key="2">
    <source>
        <dbReference type="EMBL" id="TCT08830.1"/>
    </source>
</evidence>
<dbReference type="InterPro" id="IPR019262">
    <property type="entry name" value="DUF2272"/>
</dbReference>
<evidence type="ECO:0000259" key="1">
    <source>
        <dbReference type="Pfam" id="PF10030"/>
    </source>
</evidence>
<accession>A0A4R3M692</accession>
<dbReference type="OrthoDB" id="3078754at2"/>
<dbReference type="EMBL" id="SMAK01000008">
    <property type="protein sequence ID" value="TCT08830.1"/>
    <property type="molecule type" value="Genomic_DNA"/>
</dbReference>
<name>A0A4R3M692_9HYPH</name>
<evidence type="ECO:0000313" key="3">
    <source>
        <dbReference type="Proteomes" id="UP000295678"/>
    </source>
</evidence>
<dbReference type="Proteomes" id="UP000295678">
    <property type="component" value="Unassembled WGS sequence"/>
</dbReference>